<accession>A0ABP7H820</accession>
<dbReference type="InterPro" id="IPR018727">
    <property type="entry name" value="DUF2267"/>
</dbReference>
<sequence length="124" mass="13852">MDQREFARTVAERANLSREEAADLTRATLSTLADRLSHGEARHLALYLPESLKESVVPHDKVHRFGAKDFVDRVSSQTGLNDREARQGIRAVMTTLREVVGDEVFTHVLSQLPAEFHSLAEATV</sequence>
<dbReference type="InterPro" id="IPR038282">
    <property type="entry name" value="DUF2267_sf"/>
</dbReference>
<keyword evidence="2" id="KW-1185">Reference proteome</keyword>
<organism evidence="1 2">
    <name type="scientific">Sphaerisporangium flaviroseum</name>
    <dbReference type="NCBI Taxonomy" id="509199"/>
    <lineage>
        <taxon>Bacteria</taxon>
        <taxon>Bacillati</taxon>
        <taxon>Actinomycetota</taxon>
        <taxon>Actinomycetes</taxon>
        <taxon>Streptosporangiales</taxon>
        <taxon>Streptosporangiaceae</taxon>
        <taxon>Sphaerisporangium</taxon>
    </lineage>
</organism>
<evidence type="ECO:0008006" key="3">
    <source>
        <dbReference type="Google" id="ProtNLM"/>
    </source>
</evidence>
<dbReference type="EMBL" id="BAAAZR010000001">
    <property type="protein sequence ID" value="GAA3787960.1"/>
    <property type="molecule type" value="Genomic_DNA"/>
</dbReference>
<protein>
    <recommendedName>
        <fullName evidence="3">DUF2267 domain-containing protein</fullName>
    </recommendedName>
</protein>
<gene>
    <name evidence="1" type="ORF">GCM10022226_03140</name>
</gene>
<name>A0ABP7H820_9ACTN</name>
<dbReference type="Proteomes" id="UP001500888">
    <property type="component" value="Unassembled WGS sequence"/>
</dbReference>
<dbReference type="RefSeq" id="WP_344933232.1">
    <property type="nucleotide sequence ID" value="NZ_BAAAZR010000001.1"/>
</dbReference>
<comment type="caution">
    <text evidence="1">The sequence shown here is derived from an EMBL/GenBank/DDBJ whole genome shotgun (WGS) entry which is preliminary data.</text>
</comment>
<proteinExistence type="predicted"/>
<evidence type="ECO:0000313" key="1">
    <source>
        <dbReference type="EMBL" id="GAA3787960.1"/>
    </source>
</evidence>
<evidence type="ECO:0000313" key="2">
    <source>
        <dbReference type="Proteomes" id="UP001500888"/>
    </source>
</evidence>
<reference evidence="2" key="1">
    <citation type="journal article" date="2019" name="Int. J. Syst. Evol. Microbiol.">
        <title>The Global Catalogue of Microorganisms (GCM) 10K type strain sequencing project: providing services to taxonomists for standard genome sequencing and annotation.</title>
        <authorList>
            <consortium name="The Broad Institute Genomics Platform"/>
            <consortium name="The Broad Institute Genome Sequencing Center for Infectious Disease"/>
            <person name="Wu L."/>
            <person name="Ma J."/>
        </authorList>
    </citation>
    <scope>NUCLEOTIDE SEQUENCE [LARGE SCALE GENOMIC DNA]</scope>
    <source>
        <strain evidence="2">JCM 16908</strain>
    </source>
</reference>
<dbReference type="Pfam" id="PF10025">
    <property type="entry name" value="DUF2267"/>
    <property type="match status" value="1"/>
</dbReference>
<dbReference type="Gene3D" id="1.10.490.110">
    <property type="entry name" value="Uncharacterized conserved protein DUF2267"/>
    <property type="match status" value="1"/>
</dbReference>